<dbReference type="Pfam" id="PF01257">
    <property type="entry name" value="2Fe-2S_thioredx"/>
    <property type="match status" value="1"/>
</dbReference>
<sequence>MPVLRDLMEEFGHISRDDVATVADVLNLSVAEVHGVVSFYHDFRTTPPPAHTIALCRAEACQSVGGEQVFAETVAAHEGRDDVEVREVFCLGNCALGPSGMLDGRLHGRLDADRIAALTGDWR</sequence>
<dbReference type="OrthoDB" id="9807941at2"/>
<dbReference type="InterPro" id="IPR041921">
    <property type="entry name" value="NuoE_N"/>
</dbReference>
<dbReference type="KEGG" id="noy:EXE57_09275"/>
<dbReference type="Gene3D" id="3.40.30.10">
    <property type="entry name" value="Glutaredoxin"/>
    <property type="match status" value="1"/>
</dbReference>
<accession>A0A4P7GQ65</accession>
<dbReference type="EMBL" id="CP038267">
    <property type="protein sequence ID" value="QBR94408.1"/>
    <property type="molecule type" value="Genomic_DNA"/>
</dbReference>
<dbReference type="Gene3D" id="1.10.10.1590">
    <property type="entry name" value="NADH-quinone oxidoreductase subunit E"/>
    <property type="match status" value="1"/>
</dbReference>
<evidence type="ECO:0000256" key="3">
    <source>
        <dbReference type="ARBA" id="ARBA00023014"/>
    </source>
</evidence>
<dbReference type="SUPFAM" id="SSF52833">
    <property type="entry name" value="Thioredoxin-like"/>
    <property type="match status" value="1"/>
</dbReference>
<dbReference type="GO" id="GO:0051536">
    <property type="term" value="F:iron-sulfur cluster binding"/>
    <property type="evidence" value="ECO:0007669"/>
    <property type="project" value="UniProtKB-KW"/>
</dbReference>
<dbReference type="InterPro" id="IPR036249">
    <property type="entry name" value="Thioredoxin-like_sf"/>
</dbReference>
<dbReference type="PANTHER" id="PTHR43342:SF1">
    <property type="entry name" value="BIFURCATING [FEFE] HYDROGENASE GAMMA SUBUNIT"/>
    <property type="match status" value="1"/>
</dbReference>
<evidence type="ECO:0000313" key="4">
    <source>
        <dbReference type="EMBL" id="QBR94408.1"/>
    </source>
</evidence>
<evidence type="ECO:0000256" key="2">
    <source>
        <dbReference type="ARBA" id="ARBA00023004"/>
    </source>
</evidence>
<keyword evidence="1" id="KW-0479">Metal-binding</keyword>
<keyword evidence="3" id="KW-0411">Iron-sulfur</keyword>
<evidence type="ECO:0000256" key="1">
    <source>
        <dbReference type="ARBA" id="ARBA00022723"/>
    </source>
</evidence>
<organism evidence="4 5">
    <name type="scientific">Nocardioides euryhalodurans</name>
    <dbReference type="NCBI Taxonomy" id="2518370"/>
    <lineage>
        <taxon>Bacteria</taxon>
        <taxon>Bacillati</taxon>
        <taxon>Actinomycetota</taxon>
        <taxon>Actinomycetes</taxon>
        <taxon>Propionibacteriales</taxon>
        <taxon>Nocardioidaceae</taxon>
        <taxon>Nocardioides</taxon>
    </lineage>
</organism>
<name>A0A4P7GQ65_9ACTN</name>
<evidence type="ECO:0000313" key="5">
    <source>
        <dbReference type="Proteomes" id="UP000294894"/>
    </source>
</evidence>
<reference evidence="4 5" key="1">
    <citation type="submission" date="2019-03" db="EMBL/GenBank/DDBJ databases">
        <title>Three New Species of Nocardioides, Nocardioides euryhalodurans sp. nov., Nocardioides seonyuensis sp. nov. and Nocardioides eburneoflavus sp. nov., Iolated from Soil.</title>
        <authorList>
            <person name="Roh S.G."/>
            <person name="Lee C."/>
            <person name="Kim M.-K."/>
            <person name="Kim S.B."/>
        </authorList>
    </citation>
    <scope>NUCLEOTIDE SEQUENCE [LARGE SCALE GENOMIC DNA]</scope>
    <source>
        <strain evidence="4 5">MMS17-SY117</strain>
    </source>
</reference>
<keyword evidence="2" id="KW-0408">Iron</keyword>
<dbReference type="InterPro" id="IPR028431">
    <property type="entry name" value="NADP_DH_HndA-like"/>
</dbReference>
<proteinExistence type="predicted"/>
<protein>
    <submittedName>
        <fullName evidence="4">Formate dehydrogenase</fullName>
    </submittedName>
</protein>
<dbReference type="AlphaFoldDB" id="A0A4P7GQ65"/>
<dbReference type="PANTHER" id="PTHR43342">
    <property type="entry name" value="NADH-QUINONE OXIDOREDUCTASE, E SUBUNIT"/>
    <property type="match status" value="1"/>
</dbReference>
<dbReference type="GO" id="GO:0046872">
    <property type="term" value="F:metal ion binding"/>
    <property type="evidence" value="ECO:0007669"/>
    <property type="project" value="UniProtKB-KW"/>
</dbReference>
<keyword evidence="5" id="KW-1185">Reference proteome</keyword>
<gene>
    <name evidence="4" type="ORF">EXE57_09275</name>
</gene>
<dbReference type="Proteomes" id="UP000294894">
    <property type="component" value="Chromosome"/>
</dbReference>